<keyword evidence="3" id="KW-1003">Cell membrane</keyword>
<dbReference type="InterPro" id="IPR005891">
    <property type="entry name" value="DevC"/>
</dbReference>
<feature type="transmembrane region" description="Helical" evidence="7">
    <location>
        <begin position="262"/>
        <end position="287"/>
    </location>
</feature>
<organism evidence="9 10">
    <name type="scientific">Nostoc parmelioides FACHB-3921</name>
    <dbReference type="NCBI Taxonomy" id="2692909"/>
    <lineage>
        <taxon>Bacteria</taxon>
        <taxon>Bacillati</taxon>
        <taxon>Cyanobacteriota</taxon>
        <taxon>Cyanophyceae</taxon>
        <taxon>Nostocales</taxon>
        <taxon>Nostocaceae</taxon>
        <taxon>Nostoc</taxon>
    </lineage>
</organism>
<dbReference type="InterPro" id="IPR051125">
    <property type="entry name" value="ABC-4/HrtB_transporter"/>
</dbReference>
<keyword evidence="4 7" id="KW-0812">Transmembrane</keyword>
<evidence type="ECO:0000256" key="2">
    <source>
        <dbReference type="ARBA" id="ARBA00022448"/>
    </source>
</evidence>
<dbReference type="RefSeq" id="WP_190569357.1">
    <property type="nucleotide sequence ID" value="NZ_JACJQL010000037.1"/>
</dbReference>
<dbReference type="NCBIfam" id="TIGR01185">
    <property type="entry name" value="devC"/>
    <property type="match status" value="1"/>
</dbReference>
<keyword evidence="6 7" id="KW-0472">Membrane</keyword>
<keyword evidence="2" id="KW-0813">Transport</keyword>
<evidence type="ECO:0000256" key="4">
    <source>
        <dbReference type="ARBA" id="ARBA00022692"/>
    </source>
</evidence>
<dbReference type="PIRSF" id="PIRSF031773">
    <property type="entry name" value="DevC"/>
    <property type="match status" value="1"/>
</dbReference>
<evidence type="ECO:0000256" key="7">
    <source>
        <dbReference type="SAM" id="Phobius"/>
    </source>
</evidence>
<accession>A0ABR8BIP0</accession>
<evidence type="ECO:0000259" key="8">
    <source>
        <dbReference type="Pfam" id="PF02687"/>
    </source>
</evidence>
<feature type="transmembrane region" description="Helical" evidence="7">
    <location>
        <begin position="20"/>
        <end position="39"/>
    </location>
</feature>
<gene>
    <name evidence="9" type="ORF">H6G14_21110</name>
</gene>
<protein>
    <submittedName>
        <fullName evidence="9">FtsX-like permease family protein</fullName>
    </submittedName>
</protein>
<feature type="domain" description="ABC3 transporter permease C-terminal" evidence="8">
    <location>
        <begin position="270"/>
        <end position="376"/>
    </location>
</feature>
<evidence type="ECO:0000256" key="5">
    <source>
        <dbReference type="ARBA" id="ARBA00022989"/>
    </source>
</evidence>
<comment type="caution">
    <text evidence="9">The sequence shown here is derived from an EMBL/GenBank/DDBJ whole genome shotgun (WGS) entry which is preliminary data.</text>
</comment>
<evidence type="ECO:0000256" key="1">
    <source>
        <dbReference type="ARBA" id="ARBA00004651"/>
    </source>
</evidence>
<dbReference type="Proteomes" id="UP000621307">
    <property type="component" value="Unassembled WGS sequence"/>
</dbReference>
<dbReference type="EMBL" id="JACJQL010000037">
    <property type="protein sequence ID" value="MBD2253776.1"/>
    <property type="molecule type" value="Genomic_DNA"/>
</dbReference>
<dbReference type="InterPro" id="IPR003838">
    <property type="entry name" value="ABC3_permease_C"/>
</dbReference>
<dbReference type="Pfam" id="PF02687">
    <property type="entry name" value="FtsX"/>
    <property type="match status" value="1"/>
</dbReference>
<comment type="subcellular location">
    <subcellularLocation>
        <location evidence="1">Cell membrane</location>
        <topology evidence="1">Multi-pass membrane protein</topology>
    </subcellularLocation>
</comment>
<proteinExistence type="predicted"/>
<dbReference type="PANTHER" id="PTHR43738">
    <property type="entry name" value="ABC TRANSPORTER, MEMBRANE PROTEIN"/>
    <property type="match status" value="1"/>
</dbReference>
<feature type="transmembrane region" description="Helical" evidence="7">
    <location>
        <begin position="308"/>
        <end position="334"/>
    </location>
</feature>
<evidence type="ECO:0000313" key="10">
    <source>
        <dbReference type="Proteomes" id="UP000621307"/>
    </source>
</evidence>
<feature type="transmembrane region" description="Helical" evidence="7">
    <location>
        <begin position="354"/>
        <end position="373"/>
    </location>
</feature>
<keyword evidence="10" id="KW-1185">Reference proteome</keyword>
<keyword evidence="5 7" id="KW-1133">Transmembrane helix</keyword>
<evidence type="ECO:0000313" key="9">
    <source>
        <dbReference type="EMBL" id="MBD2253776.1"/>
    </source>
</evidence>
<evidence type="ECO:0000256" key="3">
    <source>
        <dbReference type="ARBA" id="ARBA00022475"/>
    </source>
</evidence>
<sequence>MKRKIPLAWLQLSREKARMLVAIAGIAFADVLMFLQLGIREALFDGAVQLHNSLEGEIVLVSSRYKSLFSQQRFSQRRLYQAMGFTGVQSVSPIYVDPLPWKNPDNQETWNIYVIAFNPEEKVLNLAGVQENLTKLREPDTVLFDLGSRKEFGQIVSKFQTSDTFTTEINNRQIKTVGLFKLGTSFGINGNLITSDVNFFRLFNQRREPGLIDLGLIKLEPGADINWVLANLKANLPDDINILTKQEFANQERSYWNSSTPVGFTFTLGAIIGFMVGAVIVYQILYSDVSDHLPEYATLKAIGFKNRYLLIIVFQEALILAAIGFIPGLAISQGLYMITRQATLLPIMMTLERAVFIFMITTLMCSISASLAIRKLQAADPADIF</sequence>
<name>A0ABR8BIP0_9NOSO</name>
<reference evidence="9 10" key="1">
    <citation type="journal article" date="2020" name="ISME J.">
        <title>Comparative genomics reveals insights into cyanobacterial evolution and habitat adaptation.</title>
        <authorList>
            <person name="Chen M.Y."/>
            <person name="Teng W.K."/>
            <person name="Zhao L."/>
            <person name="Hu C.X."/>
            <person name="Zhou Y.K."/>
            <person name="Han B.P."/>
            <person name="Song L.R."/>
            <person name="Shu W.S."/>
        </authorList>
    </citation>
    <scope>NUCLEOTIDE SEQUENCE [LARGE SCALE GENOMIC DNA]</scope>
    <source>
        <strain evidence="9 10">FACHB-3921</strain>
    </source>
</reference>
<evidence type="ECO:0000256" key="6">
    <source>
        <dbReference type="ARBA" id="ARBA00023136"/>
    </source>
</evidence>
<dbReference type="PANTHER" id="PTHR43738:SF1">
    <property type="entry name" value="HEMIN TRANSPORT SYSTEM PERMEASE PROTEIN HRTB-RELATED"/>
    <property type="match status" value="1"/>
</dbReference>